<gene>
    <name evidence="3" type="ORF">H9L17_03005</name>
</gene>
<sequence>MKFPLLLSSLLLGIAIAPGAIAADVPPPPRLADLAAAPAATGLAEARKMVQVGQYDTAKVMQLQLKAGTRLPAHAAPDRVLVVVLGGSGEFEISGETVPLHERQVLHLQPGESHGVTAKTDLDLLLVRLGAH</sequence>
<keyword evidence="4" id="KW-1185">Reference proteome</keyword>
<dbReference type="AlphaFoldDB" id="A0A7G9QUW6"/>
<dbReference type="InterPro" id="IPR013096">
    <property type="entry name" value="Cupin_2"/>
</dbReference>
<proteinExistence type="predicted"/>
<evidence type="ECO:0000313" key="3">
    <source>
        <dbReference type="EMBL" id="QNN47141.1"/>
    </source>
</evidence>
<dbReference type="Gene3D" id="2.60.120.10">
    <property type="entry name" value="Jelly Rolls"/>
    <property type="match status" value="1"/>
</dbReference>
<dbReference type="SUPFAM" id="SSF51182">
    <property type="entry name" value="RmlC-like cupins"/>
    <property type="match status" value="1"/>
</dbReference>
<name>A0A7G9QUW6_9GAMM</name>
<dbReference type="InterPro" id="IPR011051">
    <property type="entry name" value="RmlC_Cupin_sf"/>
</dbReference>
<evidence type="ECO:0000259" key="2">
    <source>
        <dbReference type="Pfam" id="PF07883"/>
    </source>
</evidence>
<accession>A0A7G9QUW6</accession>
<dbReference type="EMBL" id="CP060711">
    <property type="protein sequence ID" value="QNN47141.1"/>
    <property type="molecule type" value="Genomic_DNA"/>
</dbReference>
<dbReference type="Pfam" id="PF07883">
    <property type="entry name" value="Cupin_2"/>
    <property type="match status" value="1"/>
</dbReference>
<organism evidence="3 4">
    <name type="scientific">Thermomonas brevis</name>
    <dbReference type="NCBI Taxonomy" id="215691"/>
    <lineage>
        <taxon>Bacteria</taxon>
        <taxon>Pseudomonadati</taxon>
        <taxon>Pseudomonadota</taxon>
        <taxon>Gammaproteobacteria</taxon>
        <taxon>Lysobacterales</taxon>
        <taxon>Lysobacteraceae</taxon>
        <taxon>Thermomonas</taxon>
    </lineage>
</organism>
<keyword evidence="1" id="KW-0732">Signal</keyword>
<reference evidence="3 4" key="1">
    <citation type="submission" date="2020-08" db="EMBL/GenBank/DDBJ databases">
        <title>Genome sequence of Thermomonas brevis KACC 16975T.</title>
        <authorList>
            <person name="Hyun D.-W."/>
            <person name="Bae J.-W."/>
        </authorList>
    </citation>
    <scope>NUCLEOTIDE SEQUENCE [LARGE SCALE GENOMIC DNA]</scope>
    <source>
        <strain evidence="3 4">KACC 16975</strain>
    </source>
</reference>
<evidence type="ECO:0000313" key="4">
    <source>
        <dbReference type="Proteomes" id="UP000515977"/>
    </source>
</evidence>
<protein>
    <submittedName>
        <fullName evidence="3">Cupin domain-containing protein</fullName>
    </submittedName>
</protein>
<evidence type="ECO:0000256" key="1">
    <source>
        <dbReference type="SAM" id="SignalP"/>
    </source>
</evidence>
<feature type="domain" description="Cupin type-2" evidence="2">
    <location>
        <begin position="64"/>
        <end position="124"/>
    </location>
</feature>
<feature type="chain" id="PRO_5028847716" evidence="1">
    <location>
        <begin position="23"/>
        <end position="132"/>
    </location>
</feature>
<dbReference type="InterPro" id="IPR014710">
    <property type="entry name" value="RmlC-like_jellyroll"/>
</dbReference>
<dbReference type="KEGG" id="tbv:H9L17_03005"/>
<dbReference type="Proteomes" id="UP000515977">
    <property type="component" value="Chromosome"/>
</dbReference>
<dbReference type="RefSeq" id="WP_187570888.1">
    <property type="nucleotide sequence ID" value="NZ_CP060711.1"/>
</dbReference>
<feature type="signal peptide" evidence="1">
    <location>
        <begin position="1"/>
        <end position="22"/>
    </location>
</feature>